<keyword evidence="4 9" id="KW-0812">Transmembrane</keyword>
<feature type="transmembrane region" description="Helical" evidence="9">
    <location>
        <begin position="336"/>
        <end position="355"/>
    </location>
</feature>
<feature type="transmembrane region" description="Helical" evidence="9">
    <location>
        <begin position="310"/>
        <end position="329"/>
    </location>
</feature>
<dbReference type="RefSeq" id="WP_084430639.1">
    <property type="nucleotide sequence ID" value="NZ_FWXV01000006.1"/>
</dbReference>
<dbReference type="Pfam" id="PF09594">
    <property type="entry name" value="GT87"/>
    <property type="match status" value="1"/>
</dbReference>
<dbReference type="AlphaFoldDB" id="A0A1W2FGW5"/>
<comment type="subcellular location">
    <subcellularLocation>
        <location evidence="1">Cell membrane</location>
        <topology evidence="1">Multi-pass membrane protein</topology>
    </subcellularLocation>
</comment>
<evidence type="ECO:0000256" key="1">
    <source>
        <dbReference type="ARBA" id="ARBA00004651"/>
    </source>
</evidence>
<evidence type="ECO:0000313" key="11">
    <source>
        <dbReference type="Proteomes" id="UP000192674"/>
    </source>
</evidence>
<feature type="transmembrane region" description="Helical" evidence="9">
    <location>
        <begin position="88"/>
        <end position="109"/>
    </location>
</feature>
<feature type="transmembrane region" description="Helical" evidence="9">
    <location>
        <begin position="166"/>
        <end position="186"/>
    </location>
</feature>
<evidence type="ECO:0000256" key="3">
    <source>
        <dbReference type="ARBA" id="ARBA00022679"/>
    </source>
</evidence>
<dbReference type="GO" id="GO:0005886">
    <property type="term" value="C:plasma membrane"/>
    <property type="evidence" value="ECO:0007669"/>
    <property type="project" value="UniProtKB-SubCell"/>
</dbReference>
<dbReference type="Proteomes" id="UP000192674">
    <property type="component" value="Unassembled WGS sequence"/>
</dbReference>
<sequence length="387" mass="41909">MGRIGAWLGAAAAVGVTLWLLFTHDSSNIERVLTDYMGAHTDFDTFHRSAVALLRGESIYDTGAWVANLNPPFWTVLLAPLGLTDTLTAYRVFSVITAVLVIGAGFLVARELRVPHWTKWIVLAAFLVSSPLMGTVALGQVYGVLVAGLAVAWVLQKRGRHVGAGIALGIVIAIKPTLIPILLLPVVQRQWKTFQAGVLAGAAATLIGVAAAGVQAFLRWMEVLKAEQLSTFSDNASLPSFVARLGGPAWIGFLAGALLLIYTLRKVRNDPDMALWAVTAATLLLSPVAWHNYLVLCFPGVFVVLRHRQFATAALLITLPLIGVEWNTAFWQGDGFVDHVGQSFYCFILLTYWYALAVQHNRDDPGQVRQPGDLGGAEHRPARAADQ</sequence>
<evidence type="ECO:0000256" key="9">
    <source>
        <dbReference type="SAM" id="Phobius"/>
    </source>
</evidence>
<evidence type="ECO:0000256" key="4">
    <source>
        <dbReference type="ARBA" id="ARBA00022692"/>
    </source>
</evidence>
<dbReference type="EMBL" id="FWXV01000006">
    <property type="protein sequence ID" value="SMD20902.1"/>
    <property type="molecule type" value="Genomic_DNA"/>
</dbReference>
<keyword evidence="11" id="KW-1185">Reference proteome</keyword>
<feature type="region of interest" description="Disordered" evidence="8">
    <location>
        <begin position="367"/>
        <end position="387"/>
    </location>
</feature>
<accession>A0A1W2FGW5</accession>
<feature type="transmembrane region" description="Helical" evidence="9">
    <location>
        <begin position="241"/>
        <end position="261"/>
    </location>
</feature>
<protein>
    <submittedName>
        <fullName evidence="10">Alpha-1,2-mannosyltransferase</fullName>
    </submittedName>
</protein>
<evidence type="ECO:0000256" key="2">
    <source>
        <dbReference type="ARBA" id="ARBA00022475"/>
    </source>
</evidence>
<keyword evidence="10" id="KW-0328">Glycosyltransferase</keyword>
<reference evidence="10 11" key="1">
    <citation type="submission" date="2017-04" db="EMBL/GenBank/DDBJ databases">
        <authorList>
            <person name="Afonso C.L."/>
            <person name="Miller P.J."/>
            <person name="Scott M.A."/>
            <person name="Spackman E."/>
            <person name="Goraichik I."/>
            <person name="Dimitrov K.M."/>
            <person name="Suarez D.L."/>
            <person name="Swayne D.E."/>
        </authorList>
    </citation>
    <scope>NUCLEOTIDE SEQUENCE [LARGE SCALE GENOMIC DNA]</scope>
    <source>
        <strain evidence="10 11">DSM 43828</strain>
    </source>
</reference>
<feature type="compositionally biased region" description="Basic and acidic residues" evidence="8">
    <location>
        <begin position="376"/>
        <end position="387"/>
    </location>
</feature>
<comment type="similarity">
    <text evidence="7">Belongs to the glycosyltransferase 87 family.</text>
</comment>
<keyword evidence="5 9" id="KW-1133">Transmembrane helix</keyword>
<feature type="transmembrane region" description="Helical" evidence="9">
    <location>
        <begin position="5"/>
        <end position="22"/>
    </location>
</feature>
<feature type="transmembrane region" description="Helical" evidence="9">
    <location>
        <begin position="198"/>
        <end position="221"/>
    </location>
</feature>
<evidence type="ECO:0000256" key="5">
    <source>
        <dbReference type="ARBA" id="ARBA00022989"/>
    </source>
</evidence>
<proteinExistence type="inferred from homology"/>
<dbReference type="GO" id="GO:0016758">
    <property type="term" value="F:hexosyltransferase activity"/>
    <property type="evidence" value="ECO:0007669"/>
    <property type="project" value="InterPro"/>
</dbReference>
<keyword evidence="2" id="KW-1003">Cell membrane</keyword>
<evidence type="ECO:0000256" key="7">
    <source>
        <dbReference type="ARBA" id="ARBA00024033"/>
    </source>
</evidence>
<gene>
    <name evidence="10" type="ORF">SAMN05661093_06623</name>
</gene>
<keyword evidence="3 10" id="KW-0808">Transferase</keyword>
<dbReference type="InterPro" id="IPR018584">
    <property type="entry name" value="GT87"/>
</dbReference>
<name>A0A1W2FGW5_KIBAR</name>
<feature type="transmembrane region" description="Helical" evidence="9">
    <location>
        <begin position="273"/>
        <end position="290"/>
    </location>
</feature>
<keyword evidence="6 9" id="KW-0472">Membrane</keyword>
<evidence type="ECO:0000256" key="6">
    <source>
        <dbReference type="ARBA" id="ARBA00023136"/>
    </source>
</evidence>
<evidence type="ECO:0000256" key="8">
    <source>
        <dbReference type="SAM" id="MobiDB-lite"/>
    </source>
</evidence>
<feature type="transmembrane region" description="Helical" evidence="9">
    <location>
        <begin position="121"/>
        <end position="154"/>
    </location>
</feature>
<evidence type="ECO:0000313" key="10">
    <source>
        <dbReference type="EMBL" id="SMD20902.1"/>
    </source>
</evidence>
<organism evidence="10 11">
    <name type="scientific">Kibdelosporangium aridum</name>
    <dbReference type="NCBI Taxonomy" id="2030"/>
    <lineage>
        <taxon>Bacteria</taxon>
        <taxon>Bacillati</taxon>
        <taxon>Actinomycetota</taxon>
        <taxon>Actinomycetes</taxon>
        <taxon>Pseudonocardiales</taxon>
        <taxon>Pseudonocardiaceae</taxon>
        <taxon>Kibdelosporangium</taxon>
    </lineage>
</organism>
<dbReference type="OrthoDB" id="4571067at2"/>